<dbReference type="InParanoid" id="A0A0C3EHQ5"/>
<proteinExistence type="predicted"/>
<sequence>MFIPQLALIEQLQTRTHCIQSKLAGFQAGPKESLPENLEDHHHIGHTQNFPEDLFLFFRKNSDDPLTKSFIPQLKAHLLPHVRVLHEVKVSGTSIFDIDQVVASDEDSMEHLSTLSQVVFKADHIYRHHLFCVNYTTYDVRRAQDTINP</sequence>
<protein>
    <submittedName>
        <fullName evidence="1">Uncharacterized protein</fullName>
    </submittedName>
</protein>
<reference evidence="2" key="2">
    <citation type="submission" date="2015-01" db="EMBL/GenBank/DDBJ databases">
        <title>Evolutionary Origins and Diversification of the Mycorrhizal Mutualists.</title>
        <authorList>
            <consortium name="DOE Joint Genome Institute"/>
            <consortium name="Mycorrhizal Genomics Consortium"/>
            <person name="Kohler A."/>
            <person name="Kuo A."/>
            <person name="Nagy L.G."/>
            <person name="Floudas D."/>
            <person name="Copeland A."/>
            <person name="Barry K.W."/>
            <person name="Cichocki N."/>
            <person name="Veneault-Fourrey C."/>
            <person name="LaButti K."/>
            <person name="Lindquist E.A."/>
            <person name="Lipzen A."/>
            <person name="Lundell T."/>
            <person name="Morin E."/>
            <person name="Murat C."/>
            <person name="Riley R."/>
            <person name="Ohm R."/>
            <person name="Sun H."/>
            <person name="Tunlid A."/>
            <person name="Henrissat B."/>
            <person name="Grigoriev I.V."/>
            <person name="Hibbett D.S."/>
            <person name="Martin F."/>
        </authorList>
    </citation>
    <scope>NUCLEOTIDE SEQUENCE [LARGE SCALE GENOMIC DNA]</scope>
    <source>
        <strain evidence="2">Foug A</strain>
    </source>
</reference>
<dbReference type="STRING" id="1036808.A0A0C3EHQ5"/>
<dbReference type="HOGENOM" id="CLU_103600_0_0_1"/>
<evidence type="ECO:0000313" key="2">
    <source>
        <dbReference type="Proteomes" id="UP000053989"/>
    </source>
</evidence>
<dbReference type="OrthoDB" id="2688224at2759"/>
<dbReference type="AlphaFoldDB" id="A0A0C3EHQ5"/>
<gene>
    <name evidence="1" type="ORF">SCLCIDRAFT_21005</name>
</gene>
<reference evidence="1 2" key="1">
    <citation type="submission" date="2014-04" db="EMBL/GenBank/DDBJ databases">
        <authorList>
            <consortium name="DOE Joint Genome Institute"/>
            <person name="Kuo A."/>
            <person name="Kohler A."/>
            <person name="Nagy L.G."/>
            <person name="Floudas D."/>
            <person name="Copeland A."/>
            <person name="Barry K.W."/>
            <person name="Cichocki N."/>
            <person name="Veneault-Fourrey C."/>
            <person name="LaButti K."/>
            <person name="Lindquist E.A."/>
            <person name="Lipzen A."/>
            <person name="Lundell T."/>
            <person name="Morin E."/>
            <person name="Murat C."/>
            <person name="Sun H."/>
            <person name="Tunlid A."/>
            <person name="Henrissat B."/>
            <person name="Grigoriev I.V."/>
            <person name="Hibbett D.S."/>
            <person name="Martin F."/>
            <person name="Nordberg H.P."/>
            <person name="Cantor M.N."/>
            <person name="Hua S.X."/>
        </authorList>
    </citation>
    <scope>NUCLEOTIDE SEQUENCE [LARGE SCALE GENOMIC DNA]</scope>
    <source>
        <strain evidence="1 2">Foug A</strain>
    </source>
</reference>
<name>A0A0C3EHQ5_9AGAM</name>
<dbReference type="EMBL" id="KN822012">
    <property type="protein sequence ID" value="KIM67461.1"/>
    <property type="molecule type" value="Genomic_DNA"/>
</dbReference>
<dbReference type="Proteomes" id="UP000053989">
    <property type="component" value="Unassembled WGS sequence"/>
</dbReference>
<evidence type="ECO:0000313" key="1">
    <source>
        <dbReference type="EMBL" id="KIM67461.1"/>
    </source>
</evidence>
<accession>A0A0C3EHQ5</accession>
<organism evidence="1 2">
    <name type="scientific">Scleroderma citrinum Foug A</name>
    <dbReference type="NCBI Taxonomy" id="1036808"/>
    <lineage>
        <taxon>Eukaryota</taxon>
        <taxon>Fungi</taxon>
        <taxon>Dikarya</taxon>
        <taxon>Basidiomycota</taxon>
        <taxon>Agaricomycotina</taxon>
        <taxon>Agaricomycetes</taxon>
        <taxon>Agaricomycetidae</taxon>
        <taxon>Boletales</taxon>
        <taxon>Sclerodermatineae</taxon>
        <taxon>Sclerodermataceae</taxon>
        <taxon>Scleroderma</taxon>
    </lineage>
</organism>
<keyword evidence="2" id="KW-1185">Reference proteome</keyword>